<organism evidence="1 2">
    <name type="scientific">Pyropia yezoensis</name>
    <name type="common">Susabi-nori</name>
    <name type="synonym">Porphyra yezoensis</name>
    <dbReference type="NCBI Taxonomy" id="2788"/>
    <lineage>
        <taxon>Eukaryota</taxon>
        <taxon>Rhodophyta</taxon>
        <taxon>Bangiophyceae</taxon>
        <taxon>Bangiales</taxon>
        <taxon>Bangiaceae</taxon>
        <taxon>Pyropia</taxon>
    </lineage>
</organism>
<reference evidence="1" key="1">
    <citation type="submission" date="2019-11" db="EMBL/GenBank/DDBJ databases">
        <title>Nori genome reveals adaptations in red seaweeds to the harsh intertidal environment.</title>
        <authorList>
            <person name="Wang D."/>
            <person name="Mao Y."/>
        </authorList>
    </citation>
    <scope>NUCLEOTIDE SEQUENCE</scope>
    <source>
        <tissue evidence="1">Gametophyte</tissue>
    </source>
</reference>
<dbReference type="EMBL" id="CM020620">
    <property type="protein sequence ID" value="KAK1870234.1"/>
    <property type="molecule type" value="Genomic_DNA"/>
</dbReference>
<accession>A0ACC3CK31</accession>
<name>A0ACC3CK31_PYRYE</name>
<sequence>MAAFASTAVPVRGMFGAAPAAAAAPCCGRPSLPCVAAPPRRAALRMEGLGNPANLSGKAGVIKTVEGLLSDTSFLFSAPLPGLTVAQVAQLKNSMPESTTVMTVKNTLMRKAIAGSPFESAEPLTAGSNMWFFVQGDIKESVGPLKTFAKANKLKEFAPLGGVLDGEVFDNKGVLAVAEMPTKQELYGKIACLIQMVPTKVARSVKAVPTKLGRAIKLAKCPDDEPESA</sequence>
<gene>
    <name evidence="1" type="ORF">I4F81_012696</name>
</gene>
<protein>
    <submittedName>
        <fullName evidence="1">Uncharacterized protein</fullName>
    </submittedName>
</protein>
<proteinExistence type="predicted"/>
<keyword evidence="2" id="KW-1185">Reference proteome</keyword>
<dbReference type="Proteomes" id="UP000798662">
    <property type="component" value="Chromosome 3"/>
</dbReference>
<evidence type="ECO:0000313" key="1">
    <source>
        <dbReference type="EMBL" id="KAK1870234.1"/>
    </source>
</evidence>
<comment type="caution">
    <text evidence="1">The sequence shown here is derived from an EMBL/GenBank/DDBJ whole genome shotgun (WGS) entry which is preliminary data.</text>
</comment>
<evidence type="ECO:0000313" key="2">
    <source>
        <dbReference type="Proteomes" id="UP000798662"/>
    </source>
</evidence>